<dbReference type="EMBL" id="BJWJ01000017">
    <property type="protein sequence ID" value="GEM04761.1"/>
    <property type="molecule type" value="Genomic_DNA"/>
</dbReference>
<dbReference type="GO" id="GO:0043215">
    <property type="term" value="P:daunorubicin transport"/>
    <property type="evidence" value="ECO:0007669"/>
    <property type="project" value="InterPro"/>
</dbReference>
<keyword evidence="4" id="KW-0547">Nucleotide-binding</keyword>
<gene>
    <name evidence="10" type="ORF">HMI01_17490</name>
    <name evidence="11" type="ORF">SAMN05421668_10156</name>
</gene>
<dbReference type="GO" id="GO:0016887">
    <property type="term" value="F:ATP hydrolysis activity"/>
    <property type="evidence" value="ECO:0007669"/>
    <property type="project" value="InterPro"/>
</dbReference>
<proteinExistence type="inferred from homology"/>
<dbReference type="Gene3D" id="3.40.50.300">
    <property type="entry name" value="P-loop containing nucleotide triphosphate hydrolases"/>
    <property type="match status" value="1"/>
</dbReference>
<evidence type="ECO:0000256" key="8">
    <source>
        <dbReference type="ARBA" id="ARBA00049985"/>
    </source>
</evidence>
<dbReference type="InterPro" id="IPR005894">
    <property type="entry name" value="DrrA"/>
</dbReference>
<name>A0A1I6NXN2_9BACI</name>
<keyword evidence="5 11" id="KW-0067">ATP-binding</keyword>
<evidence type="ECO:0000313" key="10">
    <source>
        <dbReference type="EMBL" id="GEM04761.1"/>
    </source>
</evidence>
<evidence type="ECO:0000256" key="2">
    <source>
        <dbReference type="ARBA" id="ARBA00022448"/>
    </source>
</evidence>
<dbReference type="Proteomes" id="UP000199139">
    <property type="component" value="Unassembled WGS sequence"/>
</dbReference>
<keyword evidence="2" id="KW-0813">Transport</keyword>
<evidence type="ECO:0000256" key="1">
    <source>
        <dbReference type="ARBA" id="ARBA00004413"/>
    </source>
</evidence>
<evidence type="ECO:0000256" key="7">
    <source>
        <dbReference type="ARBA" id="ARBA00023136"/>
    </source>
</evidence>
<dbReference type="NCBIfam" id="TIGR01188">
    <property type="entry name" value="drrA"/>
    <property type="match status" value="1"/>
</dbReference>
<dbReference type="PROSITE" id="PS50893">
    <property type="entry name" value="ABC_TRANSPORTER_2"/>
    <property type="match status" value="1"/>
</dbReference>
<evidence type="ECO:0000256" key="4">
    <source>
        <dbReference type="ARBA" id="ARBA00022741"/>
    </source>
</evidence>
<dbReference type="FunFam" id="3.40.50.300:FF:000589">
    <property type="entry name" value="ABC transporter, ATP-binding subunit"/>
    <property type="match status" value="1"/>
</dbReference>
<dbReference type="Pfam" id="PF00005">
    <property type="entry name" value="ABC_tran"/>
    <property type="match status" value="1"/>
</dbReference>
<evidence type="ECO:0000256" key="6">
    <source>
        <dbReference type="ARBA" id="ARBA00022967"/>
    </source>
</evidence>
<evidence type="ECO:0000256" key="5">
    <source>
        <dbReference type="ARBA" id="ARBA00022840"/>
    </source>
</evidence>
<protein>
    <submittedName>
        <fullName evidence="11">ABC-2 type transport system ATP-binding protein</fullName>
    </submittedName>
    <submittedName>
        <fullName evidence="10">Daunorubicin resistance protein DrrA family ABC transporter ATP-binding protein</fullName>
    </submittedName>
</protein>
<comment type="similarity">
    <text evidence="8">Belongs to the ABC transporter superfamily. Drug exporter-1 (DrugE1) (TC 3.A.1.105) family.</text>
</comment>
<dbReference type="OrthoDB" id="9804819at2"/>
<feature type="domain" description="ABC transporter" evidence="9">
    <location>
        <begin position="5"/>
        <end position="235"/>
    </location>
</feature>
<dbReference type="Proteomes" id="UP000321773">
    <property type="component" value="Unassembled WGS sequence"/>
</dbReference>
<keyword evidence="7" id="KW-0472">Membrane</keyword>
<dbReference type="RefSeq" id="WP_089852682.1">
    <property type="nucleotide sequence ID" value="NZ_BJWJ01000017.1"/>
</dbReference>
<reference evidence="11 12" key="1">
    <citation type="submission" date="2016-10" db="EMBL/GenBank/DDBJ databases">
        <authorList>
            <person name="de Groot N.N."/>
        </authorList>
    </citation>
    <scope>NUCLEOTIDE SEQUENCE [LARGE SCALE GENOMIC DNA]</scope>
    <source>
        <strain evidence="11 12">DSM 17074</strain>
    </source>
</reference>
<organism evidence="11 12">
    <name type="scientific">Halolactibacillus miurensis</name>
    <dbReference type="NCBI Taxonomy" id="306541"/>
    <lineage>
        <taxon>Bacteria</taxon>
        <taxon>Bacillati</taxon>
        <taxon>Bacillota</taxon>
        <taxon>Bacilli</taxon>
        <taxon>Bacillales</taxon>
        <taxon>Bacillaceae</taxon>
        <taxon>Halolactibacillus</taxon>
    </lineage>
</organism>
<dbReference type="GO" id="GO:1900753">
    <property type="term" value="P:doxorubicin transport"/>
    <property type="evidence" value="ECO:0007669"/>
    <property type="project" value="InterPro"/>
</dbReference>
<keyword evidence="3" id="KW-1003">Cell membrane</keyword>
<dbReference type="InterPro" id="IPR003593">
    <property type="entry name" value="AAA+_ATPase"/>
</dbReference>
<dbReference type="SUPFAM" id="SSF52540">
    <property type="entry name" value="P-loop containing nucleoside triphosphate hydrolases"/>
    <property type="match status" value="1"/>
</dbReference>
<dbReference type="EMBL" id="FPAI01000001">
    <property type="protein sequence ID" value="SFS32674.1"/>
    <property type="molecule type" value="Genomic_DNA"/>
</dbReference>
<dbReference type="PANTHER" id="PTHR42711">
    <property type="entry name" value="ABC TRANSPORTER ATP-BINDING PROTEIN"/>
    <property type="match status" value="1"/>
</dbReference>
<dbReference type="InterPro" id="IPR017871">
    <property type="entry name" value="ABC_transporter-like_CS"/>
</dbReference>
<dbReference type="PROSITE" id="PS00211">
    <property type="entry name" value="ABC_TRANSPORTER_1"/>
    <property type="match status" value="1"/>
</dbReference>
<dbReference type="GO" id="GO:0005886">
    <property type="term" value="C:plasma membrane"/>
    <property type="evidence" value="ECO:0007669"/>
    <property type="project" value="UniProtKB-SubCell"/>
</dbReference>
<keyword evidence="6" id="KW-1278">Translocase</keyword>
<reference evidence="10 13" key="2">
    <citation type="submission" date="2019-07" db="EMBL/GenBank/DDBJ databases">
        <title>Whole genome shotgun sequence of Halolactibacillus miurensis NBRC 100873.</title>
        <authorList>
            <person name="Hosoyama A."/>
            <person name="Uohara A."/>
            <person name="Ohji S."/>
            <person name="Ichikawa N."/>
        </authorList>
    </citation>
    <scope>NUCLEOTIDE SEQUENCE [LARGE SCALE GENOMIC DNA]</scope>
    <source>
        <strain evidence="10 13">NBRC 100873</strain>
    </source>
</reference>
<dbReference type="AlphaFoldDB" id="A0A1I6NXN2"/>
<dbReference type="GO" id="GO:0005524">
    <property type="term" value="F:ATP binding"/>
    <property type="evidence" value="ECO:0007669"/>
    <property type="project" value="UniProtKB-KW"/>
</dbReference>
<dbReference type="SMART" id="SM00382">
    <property type="entry name" value="AAA"/>
    <property type="match status" value="1"/>
</dbReference>
<evidence type="ECO:0000256" key="3">
    <source>
        <dbReference type="ARBA" id="ARBA00022475"/>
    </source>
</evidence>
<accession>A0A1I6NXN2</accession>
<dbReference type="InterPro" id="IPR003439">
    <property type="entry name" value="ABC_transporter-like_ATP-bd"/>
</dbReference>
<dbReference type="InterPro" id="IPR050763">
    <property type="entry name" value="ABC_transporter_ATP-binding"/>
</dbReference>
<evidence type="ECO:0000313" key="12">
    <source>
        <dbReference type="Proteomes" id="UP000199139"/>
    </source>
</evidence>
<evidence type="ECO:0000313" key="13">
    <source>
        <dbReference type="Proteomes" id="UP000321773"/>
    </source>
</evidence>
<comment type="subcellular location">
    <subcellularLocation>
        <location evidence="1">Cell membrane</location>
        <topology evidence="1">Peripheral membrane protein</topology>
        <orientation evidence="1">Cytoplasmic side</orientation>
    </subcellularLocation>
</comment>
<evidence type="ECO:0000313" key="11">
    <source>
        <dbReference type="EMBL" id="SFS32674.1"/>
    </source>
</evidence>
<dbReference type="PANTHER" id="PTHR42711:SF18">
    <property type="entry name" value="ABC TRANSPORTER, ATP-BINDING PROTEIN"/>
    <property type="match status" value="1"/>
</dbReference>
<dbReference type="STRING" id="306541.SAMN05421668_10156"/>
<dbReference type="InterPro" id="IPR027417">
    <property type="entry name" value="P-loop_NTPase"/>
</dbReference>
<sequence>MKSIIEVRNYTKKYGDFTAVDDVSFEVEEGSIFAFLGPNGAGKSTTINTLCTMMEKTAGTLLIDGKDVSTEKDAVRQAIGVVFQSQTLDEKMTVSENLKMHCVFYGVPKKEVKDRINFVLDLVDLVDWQNKSVSSLSGGMKRRVEIARALLHYPKVLFLDEPTTGLDPQTRNRMWEYITRLQKEKNITIFLTTHYMDEAEICDKVAIMDDGKIMVNDTPENLKRLYTKDKAIVQVSNSDLFEAALNRDEHTYKRDKETFYIDIDSIQHFLEFIEPFKNEINNLEIKKGTLNDVFLEITGKEIREESAQ</sequence>
<keyword evidence="13" id="KW-1185">Reference proteome</keyword>
<evidence type="ECO:0000259" key="9">
    <source>
        <dbReference type="PROSITE" id="PS50893"/>
    </source>
</evidence>